<sequence>MSREYDGNSHALCQPFTPTSPASNLTPPSYPAPFSLTSKQKLIQLPSGSDLPTMNPPHSMIRTPLLPHQKTRLAFLWDQEFPNGQSTYNILATSPPGSTFHARNIITNQVVRSFESLLANTPPGGLLADYMGLGQTIQAIALIGTS</sequence>
<dbReference type="InterPro" id="IPR038718">
    <property type="entry name" value="SNF2-like_sf"/>
</dbReference>
<feature type="compositionally biased region" description="Polar residues" evidence="4">
    <location>
        <begin position="16"/>
        <end position="26"/>
    </location>
</feature>
<feature type="domain" description="SNF2 N-terminal" evidence="5">
    <location>
        <begin position="107"/>
        <end position="144"/>
    </location>
</feature>
<dbReference type="GO" id="GO:0016787">
    <property type="term" value="F:hydrolase activity"/>
    <property type="evidence" value="ECO:0007669"/>
    <property type="project" value="UniProtKB-KW"/>
</dbReference>
<dbReference type="GO" id="GO:0006281">
    <property type="term" value="P:DNA repair"/>
    <property type="evidence" value="ECO:0007669"/>
    <property type="project" value="TreeGrafter"/>
</dbReference>
<reference evidence="6" key="1">
    <citation type="submission" date="2021-03" db="EMBL/GenBank/DDBJ databases">
        <title>Draft genome sequence of rust myrtle Austropuccinia psidii MF-1, a brazilian biotype.</title>
        <authorList>
            <person name="Quecine M.C."/>
            <person name="Pachon D.M.R."/>
            <person name="Bonatelli M.L."/>
            <person name="Correr F.H."/>
            <person name="Franceschini L.M."/>
            <person name="Leite T.F."/>
            <person name="Margarido G.R.A."/>
            <person name="Almeida C.A."/>
            <person name="Ferrarezi J.A."/>
            <person name="Labate C.A."/>
        </authorList>
    </citation>
    <scope>NUCLEOTIDE SEQUENCE</scope>
    <source>
        <strain evidence="6">MF-1</strain>
    </source>
</reference>
<evidence type="ECO:0000259" key="5">
    <source>
        <dbReference type="Pfam" id="PF00176"/>
    </source>
</evidence>
<evidence type="ECO:0000256" key="3">
    <source>
        <dbReference type="ARBA" id="ARBA00022840"/>
    </source>
</evidence>
<evidence type="ECO:0000313" key="6">
    <source>
        <dbReference type="EMBL" id="MBW0478036.1"/>
    </source>
</evidence>
<keyword evidence="3" id="KW-0067">ATP-binding</keyword>
<dbReference type="GO" id="GO:0005524">
    <property type="term" value="F:ATP binding"/>
    <property type="evidence" value="ECO:0007669"/>
    <property type="project" value="UniProtKB-KW"/>
</dbReference>
<dbReference type="GO" id="GO:0008094">
    <property type="term" value="F:ATP-dependent activity, acting on DNA"/>
    <property type="evidence" value="ECO:0007669"/>
    <property type="project" value="TreeGrafter"/>
</dbReference>
<protein>
    <recommendedName>
        <fullName evidence="5">SNF2 N-terminal domain-containing protein</fullName>
    </recommendedName>
</protein>
<proteinExistence type="predicted"/>
<dbReference type="InterPro" id="IPR050628">
    <property type="entry name" value="SNF2_RAD54_helicase_TF"/>
</dbReference>
<keyword evidence="2" id="KW-0378">Hydrolase</keyword>
<keyword evidence="7" id="KW-1185">Reference proteome</keyword>
<feature type="region of interest" description="Disordered" evidence="4">
    <location>
        <begin position="1"/>
        <end position="26"/>
    </location>
</feature>
<dbReference type="Proteomes" id="UP000765509">
    <property type="component" value="Unassembled WGS sequence"/>
</dbReference>
<name>A0A9Q3C3Z5_9BASI</name>
<evidence type="ECO:0000313" key="7">
    <source>
        <dbReference type="Proteomes" id="UP000765509"/>
    </source>
</evidence>
<dbReference type="InterPro" id="IPR000330">
    <property type="entry name" value="SNF2_N"/>
</dbReference>
<comment type="caution">
    <text evidence="6">The sequence shown here is derived from an EMBL/GenBank/DDBJ whole genome shotgun (WGS) entry which is preliminary data.</text>
</comment>
<dbReference type="Gene3D" id="3.40.50.10810">
    <property type="entry name" value="Tandem AAA-ATPase domain"/>
    <property type="match status" value="1"/>
</dbReference>
<dbReference type="PANTHER" id="PTHR45626">
    <property type="entry name" value="TRANSCRIPTION TERMINATION FACTOR 2-RELATED"/>
    <property type="match status" value="1"/>
</dbReference>
<dbReference type="OrthoDB" id="2505291at2759"/>
<organism evidence="6 7">
    <name type="scientific">Austropuccinia psidii MF-1</name>
    <dbReference type="NCBI Taxonomy" id="1389203"/>
    <lineage>
        <taxon>Eukaryota</taxon>
        <taxon>Fungi</taxon>
        <taxon>Dikarya</taxon>
        <taxon>Basidiomycota</taxon>
        <taxon>Pucciniomycotina</taxon>
        <taxon>Pucciniomycetes</taxon>
        <taxon>Pucciniales</taxon>
        <taxon>Sphaerophragmiaceae</taxon>
        <taxon>Austropuccinia</taxon>
    </lineage>
</organism>
<evidence type="ECO:0000256" key="4">
    <source>
        <dbReference type="SAM" id="MobiDB-lite"/>
    </source>
</evidence>
<evidence type="ECO:0000256" key="2">
    <source>
        <dbReference type="ARBA" id="ARBA00022801"/>
    </source>
</evidence>
<dbReference type="GO" id="GO:0005634">
    <property type="term" value="C:nucleus"/>
    <property type="evidence" value="ECO:0007669"/>
    <property type="project" value="TreeGrafter"/>
</dbReference>
<keyword evidence="1" id="KW-0547">Nucleotide-binding</keyword>
<dbReference type="Pfam" id="PF00176">
    <property type="entry name" value="SNF2-rel_dom"/>
    <property type="match status" value="1"/>
</dbReference>
<dbReference type="AlphaFoldDB" id="A0A9Q3C3Z5"/>
<evidence type="ECO:0000256" key="1">
    <source>
        <dbReference type="ARBA" id="ARBA00022741"/>
    </source>
</evidence>
<accession>A0A9Q3C3Z5</accession>
<gene>
    <name evidence="6" type="ORF">O181_017751</name>
</gene>
<dbReference type="EMBL" id="AVOT02005032">
    <property type="protein sequence ID" value="MBW0478036.1"/>
    <property type="molecule type" value="Genomic_DNA"/>
</dbReference>